<sequence>RELSCPVGFRTDPEAVAVVAAATITSRRGTPHGNGTPTGPLEHRVVIWAPRGSRDLRATESAEDGTPVDGRVRFPEAVVPGSTPPPHPQQIQSSVSQQFLLLGSQWDVSICDEETCGRCVSSTQKTPTPPASALMPNDDSQPLTPSRMSQRQGKESLQVPGRDHLNSPSFSTGSNYSHVLARFVLLEGRRWQGGAGPRGNVTLCVLYLVSLRISTSFVSEWTSMHTASSWQWCEAHVVLRDVLPSTHSKTKLPVKDVGIILSASHTLTAAQSTREPGGGAGGNVLHPVAPMMKEEGILGRRLSAYGGTALVFPSRRDGRKLIRNASFGGYHELPPVLQGERLFQGRPVHLRCALTSHSDSPYSSGSHTHPVDWASCFSTLGGAASLPAVRSSLLLASSQTLGSFRLAEVPFARLGRG</sequence>
<dbReference type="EMBL" id="JARO02007241">
    <property type="protein sequence ID" value="KPP64188.1"/>
    <property type="molecule type" value="Genomic_DNA"/>
</dbReference>
<accession>A0A0P7UQJ8</accession>
<evidence type="ECO:0000313" key="2">
    <source>
        <dbReference type="EMBL" id="KPP64188.1"/>
    </source>
</evidence>
<reference evidence="2 3" key="1">
    <citation type="submission" date="2015-08" db="EMBL/GenBank/DDBJ databases">
        <title>The genome of the Asian arowana (Scleropages formosus).</title>
        <authorList>
            <person name="Tan M.H."/>
            <person name="Gan H.M."/>
            <person name="Croft L.J."/>
            <person name="Austin C.M."/>
        </authorList>
    </citation>
    <scope>NUCLEOTIDE SEQUENCE [LARGE SCALE GENOMIC DNA]</scope>
    <source>
        <strain evidence="2">Aro1</strain>
    </source>
</reference>
<organism evidence="2 3">
    <name type="scientific">Scleropages formosus</name>
    <name type="common">Asian bonytongue</name>
    <name type="synonym">Osteoglossum formosum</name>
    <dbReference type="NCBI Taxonomy" id="113540"/>
    <lineage>
        <taxon>Eukaryota</taxon>
        <taxon>Metazoa</taxon>
        <taxon>Chordata</taxon>
        <taxon>Craniata</taxon>
        <taxon>Vertebrata</taxon>
        <taxon>Euteleostomi</taxon>
        <taxon>Actinopterygii</taxon>
        <taxon>Neopterygii</taxon>
        <taxon>Teleostei</taxon>
        <taxon>Osteoglossocephala</taxon>
        <taxon>Osteoglossomorpha</taxon>
        <taxon>Osteoglossiformes</taxon>
        <taxon>Osteoglossidae</taxon>
        <taxon>Scleropages</taxon>
    </lineage>
</organism>
<gene>
    <name evidence="2" type="ORF">Z043_117496</name>
</gene>
<protein>
    <submittedName>
        <fullName evidence="2">Uncharacterized protein</fullName>
    </submittedName>
</protein>
<dbReference type="AlphaFoldDB" id="A0A0P7UQJ8"/>
<dbReference type="Proteomes" id="UP000034805">
    <property type="component" value="Unassembled WGS sequence"/>
</dbReference>
<evidence type="ECO:0000313" key="3">
    <source>
        <dbReference type="Proteomes" id="UP000034805"/>
    </source>
</evidence>
<evidence type="ECO:0000256" key="1">
    <source>
        <dbReference type="SAM" id="MobiDB-lite"/>
    </source>
</evidence>
<feature type="compositionally biased region" description="Polar residues" evidence="1">
    <location>
        <begin position="138"/>
        <end position="151"/>
    </location>
</feature>
<feature type="region of interest" description="Disordered" evidence="1">
    <location>
        <begin position="119"/>
        <end position="168"/>
    </location>
</feature>
<feature type="non-terminal residue" evidence="2">
    <location>
        <position position="1"/>
    </location>
</feature>
<comment type="caution">
    <text evidence="2">The sequence shown here is derived from an EMBL/GenBank/DDBJ whole genome shotgun (WGS) entry which is preliminary data.</text>
</comment>
<proteinExistence type="predicted"/>
<name>A0A0P7UQJ8_SCLFO</name>